<protein>
    <submittedName>
        <fullName evidence="1">DUF3598 domain-containing protein</fullName>
    </submittedName>
</protein>
<name>A0ABV7SVY1_9SPHN</name>
<dbReference type="Proteomes" id="UP001595713">
    <property type="component" value="Unassembled WGS sequence"/>
</dbReference>
<comment type="caution">
    <text evidence="1">The sequence shown here is derived from an EMBL/GenBank/DDBJ whole genome shotgun (WGS) entry which is preliminary data.</text>
</comment>
<proteinExistence type="predicted"/>
<dbReference type="RefSeq" id="WP_261292974.1">
    <property type="nucleotide sequence ID" value="NZ_JANQBK010000001.1"/>
</dbReference>
<accession>A0ABV7SVY1</accession>
<gene>
    <name evidence="1" type="ORF">ACFONA_13385</name>
</gene>
<sequence>MGIRDAMPLLARHEGVWDGTYVHYNAAGEKIDAHRSRLLCRIDDDARNPYHQTNFYSWADGRTEVRDFPAEYRDSRIWWNNDLITGWAAEVALDDKKRTLMLYWQRTGTPDLYLYEMIQLSDDGAHRCRTWHSIRGGMIETRTAIEERLVTRDWRTYEGESTVRVD</sequence>
<organism evidence="1 2">
    <name type="scientific">Sphingomonas hylomeconis</name>
    <dbReference type="NCBI Taxonomy" id="1395958"/>
    <lineage>
        <taxon>Bacteria</taxon>
        <taxon>Pseudomonadati</taxon>
        <taxon>Pseudomonadota</taxon>
        <taxon>Alphaproteobacteria</taxon>
        <taxon>Sphingomonadales</taxon>
        <taxon>Sphingomonadaceae</taxon>
        <taxon>Sphingomonas</taxon>
    </lineage>
</organism>
<evidence type="ECO:0000313" key="2">
    <source>
        <dbReference type="Proteomes" id="UP001595713"/>
    </source>
</evidence>
<dbReference type="EMBL" id="JBHRXP010000007">
    <property type="protein sequence ID" value="MFC3581159.1"/>
    <property type="molecule type" value="Genomic_DNA"/>
</dbReference>
<evidence type="ECO:0000313" key="1">
    <source>
        <dbReference type="EMBL" id="MFC3581159.1"/>
    </source>
</evidence>
<reference evidence="2" key="1">
    <citation type="journal article" date="2019" name="Int. J. Syst. Evol. Microbiol.">
        <title>The Global Catalogue of Microorganisms (GCM) 10K type strain sequencing project: providing services to taxonomists for standard genome sequencing and annotation.</title>
        <authorList>
            <consortium name="The Broad Institute Genomics Platform"/>
            <consortium name="The Broad Institute Genome Sequencing Center for Infectious Disease"/>
            <person name="Wu L."/>
            <person name="Ma J."/>
        </authorList>
    </citation>
    <scope>NUCLEOTIDE SEQUENCE [LARGE SCALE GENOMIC DNA]</scope>
    <source>
        <strain evidence="2">KCTC 42739</strain>
    </source>
</reference>
<keyword evidence="2" id="KW-1185">Reference proteome</keyword>